<dbReference type="InterPro" id="IPR011604">
    <property type="entry name" value="PDDEXK-like_dom_sf"/>
</dbReference>
<proteinExistence type="predicted"/>
<dbReference type="KEGG" id="ccas:EIB73_07280"/>
<organism evidence="2 3">
    <name type="scientific">Kaistella carnis</name>
    <dbReference type="NCBI Taxonomy" id="1241979"/>
    <lineage>
        <taxon>Bacteria</taxon>
        <taxon>Pseudomonadati</taxon>
        <taxon>Bacteroidota</taxon>
        <taxon>Flavobacteriia</taxon>
        <taxon>Flavobacteriales</taxon>
        <taxon>Weeksellaceae</taxon>
        <taxon>Chryseobacterium group</taxon>
        <taxon>Kaistella</taxon>
    </lineage>
</organism>
<dbReference type="Gene3D" id="3.90.320.10">
    <property type="match status" value="1"/>
</dbReference>
<dbReference type="Pfam" id="PF11074">
    <property type="entry name" value="DUF2779"/>
    <property type="match status" value="1"/>
</dbReference>
<dbReference type="OrthoDB" id="9783873at2"/>
<dbReference type="Proteomes" id="UP000270185">
    <property type="component" value="Chromosome"/>
</dbReference>
<dbReference type="SUPFAM" id="SSF53098">
    <property type="entry name" value="Ribonuclease H-like"/>
    <property type="match status" value="1"/>
</dbReference>
<dbReference type="InterPro" id="IPR021301">
    <property type="entry name" value="DUF2779"/>
</dbReference>
<sequence>MKNLSKSRFVSGIQCDKKLWFDFYRKDLKPQIDDQTQAVFDLGHRIGTLAQEMFPNGKDATPEDFSNFQPSIENTKKWISEKVETIYEATFSANNTFCMLDILHRKDDEVWAIEVKSSTSVKDYHFTDASLQYFVMKNAGFAPDRFFMMYINNQYVKQGELTSEIFTLTDITEQVLANQEWVEENLDRLLKMLEIEQEPVVEIGGHCSSPFGCDYAHHCWKHVPEYSVFNLYRGGKKGWNLYDQNILQIEEIPDDFTLTHFQNLQRNGLKKDESYMDQLAIKNIISRWEFPLYFFDFETIFPAIPVLDGTRPYQQVPFQYSLHILEEDGKLTHKEFLASPKDFSNGENPLKQMIEQLKKDFGNTGNIVTYNQSFEVGRLNDLAKFFSEDAHFLYQLVDRIVDLLPVFQGGHCYFPAMKNSASIKSVLPAIAPEFTYENLEIQDGGSASSLFHQSIENGNFTDENLRENLLKYCERDTLAMVIIYQFLVDLIF</sequence>
<evidence type="ECO:0000259" key="1">
    <source>
        <dbReference type="Pfam" id="PF11074"/>
    </source>
</evidence>
<evidence type="ECO:0000313" key="3">
    <source>
        <dbReference type="Proteomes" id="UP000270185"/>
    </source>
</evidence>
<dbReference type="AlphaFoldDB" id="A0A3G8XHL7"/>
<dbReference type="InterPro" id="IPR012337">
    <property type="entry name" value="RNaseH-like_sf"/>
</dbReference>
<feature type="domain" description="DUF2779" evidence="1">
    <location>
        <begin position="293"/>
        <end position="422"/>
    </location>
</feature>
<gene>
    <name evidence="2" type="ORF">EIB73_07280</name>
</gene>
<accession>A0A3G8XHL7</accession>
<evidence type="ECO:0000313" key="2">
    <source>
        <dbReference type="EMBL" id="AZI32985.1"/>
    </source>
</evidence>
<protein>
    <submittedName>
        <fullName evidence="2">DUF2779 domain-containing protein</fullName>
    </submittedName>
</protein>
<dbReference type="RefSeq" id="WP_125023978.1">
    <property type="nucleotide sequence ID" value="NZ_CP034159.1"/>
</dbReference>
<dbReference type="EMBL" id="CP034159">
    <property type="protein sequence ID" value="AZI32985.1"/>
    <property type="molecule type" value="Genomic_DNA"/>
</dbReference>
<reference evidence="3" key="1">
    <citation type="submission" date="2018-11" db="EMBL/GenBank/DDBJ databases">
        <title>Proposal to divide the Flavobacteriaceae and reorganize its genera based on Amino Acid Identity values calculated from whole genome sequences.</title>
        <authorList>
            <person name="Nicholson A.C."/>
            <person name="Gulvik C.A."/>
            <person name="Whitney A.M."/>
            <person name="Humrighouse B.W."/>
            <person name="Bell M."/>
            <person name="Holmes B."/>
            <person name="Steigerwalt A.G."/>
            <person name="Villarma A."/>
            <person name="Sheth M."/>
            <person name="Batra D."/>
            <person name="Pryor J."/>
            <person name="Bernardet J.-F."/>
            <person name="Hugo C."/>
            <person name="Kampfer P."/>
            <person name="Newman J.D."/>
            <person name="McQuiston J.R."/>
        </authorList>
    </citation>
    <scope>NUCLEOTIDE SEQUENCE [LARGE SCALE GENOMIC DNA]</scope>
    <source>
        <strain evidence="3">G0081</strain>
    </source>
</reference>
<name>A0A3G8XHL7_9FLAO</name>
<keyword evidence="3" id="KW-1185">Reference proteome</keyword>